<dbReference type="SMART" id="SM00175">
    <property type="entry name" value="RAB"/>
    <property type="match status" value="1"/>
</dbReference>
<dbReference type="EMBL" id="FNBA01000001">
    <property type="protein sequence ID" value="SDE51791.1"/>
    <property type="molecule type" value="Genomic_DNA"/>
</dbReference>
<dbReference type="NCBIfam" id="TIGR00231">
    <property type="entry name" value="small_GTP"/>
    <property type="match status" value="1"/>
</dbReference>
<dbReference type="Gene3D" id="3.40.50.300">
    <property type="entry name" value="P-loop containing nucleotide triphosphate hydrolases"/>
    <property type="match status" value="1"/>
</dbReference>
<dbReference type="GO" id="GO:0005525">
    <property type="term" value="F:GTP binding"/>
    <property type="evidence" value="ECO:0007669"/>
    <property type="project" value="InterPro"/>
</dbReference>
<organism evidence="2 3">
    <name type="scientific">Ulvibacter litoralis</name>
    <dbReference type="NCBI Taxonomy" id="227084"/>
    <lineage>
        <taxon>Bacteria</taxon>
        <taxon>Pseudomonadati</taxon>
        <taxon>Bacteroidota</taxon>
        <taxon>Flavobacteriia</taxon>
        <taxon>Flavobacteriales</taxon>
        <taxon>Flavobacteriaceae</taxon>
        <taxon>Ulvibacter</taxon>
    </lineage>
</organism>
<dbReference type="InterPro" id="IPR001806">
    <property type="entry name" value="Small_GTPase"/>
</dbReference>
<reference evidence="2 3" key="1">
    <citation type="submission" date="2016-10" db="EMBL/GenBank/DDBJ databases">
        <authorList>
            <person name="de Groot N.N."/>
        </authorList>
    </citation>
    <scope>NUCLEOTIDE SEQUENCE [LARGE SCALE GENOMIC DNA]</scope>
    <source>
        <strain evidence="2 3">DSM 16195</strain>
    </source>
</reference>
<name>A0A1G7DJT6_9FLAO</name>
<evidence type="ECO:0000256" key="1">
    <source>
        <dbReference type="ARBA" id="ARBA00022741"/>
    </source>
</evidence>
<gene>
    <name evidence="2" type="ORF">SAMN05421855_1011025</name>
</gene>
<evidence type="ECO:0000313" key="3">
    <source>
        <dbReference type="Proteomes" id="UP000199321"/>
    </source>
</evidence>
<proteinExistence type="predicted"/>
<dbReference type="GO" id="GO:0003924">
    <property type="term" value="F:GTPase activity"/>
    <property type="evidence" value="ECO:0007669"/>
    <property type="project" value="InterPro"/>
</dbReference>
<keyword evidence="3" id="KW-1185">Reference proteome</keyword>
<protein>
    <submittedName>
        <fullName evidence="2">Small GTP-binding protein domain-containing protein</fullName>
    </submittedName>
</protein>
<dbReference type="SUPFAM" id="SSF52540">
    <property type="entry name" value="P-loop containing nucleoside triphosphate hydrolases"/>
    <property type="match status" value="1"/>
</dbReference>
<dbReference type="AlphaFoldDB" id="A0A1G7DJT6"/>
<accession>A0A1G7DJT6</accession>
<dbReference type="InterPro" id="IPR005225">
    <property type="entry name" value="Small_GTP-bd"/>
</dbReference>
<dbReference type="PROSITE" id="PS51419">
    <property type="entry name" value="RAB"/>
    <property type="match status" value="1"/>
</dbReference>
<sequence>MESIKKIVLLGQFGVGKTSLLRRFITNEFIQDYKTTLGVQIKKKHITLPSGNTMSMIIWDLEGFSSVTKTRPSYLLGSNAFIHVFDITRPVTYYSLDEEINFFKKNYPKVLLRTVGNKSDEKNPKNVLEYLKNKDIDIHGVVSAKTGEGVTELFMDLAKNLETL</sequence>
<dbReference type="STRING" id="227084.SAMN05421855_1011025"/>
<dbReference type="RefSeq" id="WP_093141347.1">
    <property type="nucleotide sequence ID" value="NZ_BMWO01000001.1"/>
</dbReference>
<dbReference type="CDD" id="cd00154">
    <property type="entry name" value="Rab"/>
    <property type="match status" value="1"/>
</dbReference>
<dbReference type="SMART" id="SM00174">
    <property type="entry name" value="RHO"/>
    <property type="match status" value="1"/>
</dbReference>
<dbReference type="Pfam" id="PF00071">
    <property type="entry name" value="Ras"/>
    <property type="match status" value="1"/>
</dbReference>
<dbReference type="InterPro" id="IPR027417">
    <property type="entry name" value="P-loop_NTPase"/>
</dbReference>
<evidence type="ECO:0000313" key="2">
    <source>
        <dbReference type="EMBL" id="SDE51791.1"/>
    </source>
</evidence>
<keyword evidence="1" id="KW-0547">Nucleotide-binding</keyword>
<dbReference type="SMART" id="SM00173">
    <property type="entry name" value="RAS"/>
    <property type="match status" value="1"/>
</dbReference>
<dbReference type="Proteomes" id="UP000199321">
    <property type="component" value="Unassembled WGS sequence"/>
</dbReference>
<dbReference type="PANTHER" id="PTHR47978">
    <property type="match status" value="1"/>
</dbReference>
<dbReference type="PRINTS" id="PR00449">
    <property type="entry name" value="RASTRNSFRMNG"/>
</dbReference>
<dbReference type="OrthoDB" id="7957980at2"/>